<dbReference type="InterPro" id="IPR018791">
    <property type="entry name" value="UV_resistance/autophagy_Atg14"/>
</dbReference>
<dbReference type="InParanoid" id="A0A1Z5JUN4"/>
<organism evidence="3 4">
    <name type="scientific">Fistulifera solaris</name>
    <name type="common">Oleaginous diatom</name>
    <dbReference type="NCBI Taxonomy" id="1519565"/>
    <lineage>
        <taxon>Eukaryota</taxon>
        <taxon>Sar</taxon>
        <taxon>Stramenopiles</taxon>
        <taxon>Ochrophyta</taxon>
        <taxon>Bacillariophyta</taxon>
        <taxon>Bacillariophyceae</taxon>
        <taxon>Bacillariophycidae</taxon>
        <taxon>Naviculales</taxon>
        <taxon>Naviculaceae</taxon>
        <taxon>Fistulifera</taxon>
    </lineage>
</organism>
<dbReference type="Proteomes" id="UP000198406">
    <property type="component" value="Unassembled WGS sequence"/>
</dbReference>
<accession>A0A1Z5JUN4</accession>
<dbReference type="GO" id="GO:0032991">
    <property type="term" value="C:protein-containing complex"/>
    <property type="evidence" value="ECO:0007669"/>
    <property type="project" value="UniProtKB-ARBA"/>
</dbReference>
<gene>
    <name evidence="3" type="ORF">FisN_24Hh181</name>
</gene>
<evidence type="ECO:0000313" key="4">
    <source>
        <dbReference type="Proteomes" id="UP000198406"/>
    </source>
</evidence>
<proteinExistence type="predicted"/>
<dbReference type="GO" id="GO:0005737">
    <property type="term" value="C:cytoplasm"/>
    <property type="evidence" value="ECO:0007669"/>
    <property type="project" value="UniProtKB-ARBA"/>
</dbReference>
<dbReference type="OrthoDB" id="43034at2759"/>
<keyword evidence="1 2" id="KW-0175">Coiled coil</keyword>
<protein>
    <submittedName>
        <fullName evidence="3">Uncharacterized protein</fullName>
    </submittedName>
</protein>
<evidence type="ECO:0000313" key="3">
    <source>
        <dbReference type="EMBL" id="GAX17753.1"/>
    </source>
</evidence>
<sequence>MNKSLPPCPCHSKRRVLCHYCVERALKPLQERHREARERWENARTNCIIRSEDTTLAELQETSRRLRQRLEFLKELTSSTALEVCAAAVANERSPQETALEVQEVYQRLQAFQQASYPALQDAYDSAQQQIRALRIQWALAAFRIHKIVVDPIIKTDHKQARGIGKIGGLPLPNAGPELFAVLPASELQSALRMVASSTCLVARCLGISLPHPILLRPSLQRDDIIECNDTPKVETSNISTKLSTTVALAAQKVSRSVFASPRAESESVLSAPPSMDPAKVQQRLRHSRAAILAENTSPNSSTYALEASVLGEEFATAWQLLQNNVVHLCIRAGVPVSNLWPAQAVLLNLHALYLYCKEEEEINEHT</sequence>
<keyword evidence="4" id="KW-1185">Reference proteome</keyword>
<name>A0A1Z5JUN4_FISSO</name>
<feature type="coiled-coil region" evidence="2">
    <location>
        <begin position="49"/>
        <end position="76"/>
    </location>
</feature>
<evidence type="ECO:0000256" key="2">
    <source>
        <dbReference type="SAM" id="Coils"/>
    </source>
</evidence>
<comment type="caution">
    <text evidence="3">The sequence shown here is derived from an EMBL/GenBank/DDBJ whole genome shotgun (WGS) entry which is preliminary data.</text>
</comment>
<dbReference type="AlphaFoldDB" id="A0A1Z5JUN4"/>
<dbReference type="Pfam" id="PF10186">
    <property type="entry name" value="ATG14"/>
    <property type="match status" value="1"/>
</dbReference>
<reference evidence="3 4" key="1">
    <citation type="journal article" date="2015" name="Plant Cell">
        <title>Oil accumulation by the oleaginous diatom Fistulifera solaris as revealed by the genome and transcriptome.</title>
        <authorList>
            <person name="Tanaka T."/>
            <person name="Maeda Y."/>
            <person name="Veluchamy A."/>
            <person name="Tanaka M."/>
            <person name="Abida H."/>
            <person name="Marechal E."/>
            <person name="Bowler C."/>
            <person name="Muto M."/>
            <person name="Sunaga Y."/>
            <person name="Tanaka M."/>
            <person name="Yoshino T."/>
            <person name="Taniguchi T."/>
            <person name="Fukuda Y."/>
            <person name="Nemoto M."/>
            <person name="Matsumoto M."/>
            <person name="Wong P.S."/>
            <person name="Aburatani S."/>
            <person name="Fujibuchi W."/>
        </authorList>
    </citation>
    <scope>NUCLEOTIDE SEQUENCE [LARGE SCALE GENOMIC DNA]</scope>
    <source>
        <strain evidence="3 4">JPCC DA0580</strain>
    </source>
</reference>
<evidence type="ECO:0000256" key="1">
    <source>
        <dbReference type="ARBA" id="ARBA00023054"/>
    </source>
</evidence>
<dbReference type="EMBL" id="BDSP01000122">
    <property type="protein sequence ID" value="GAX17753.1"/>
    <property type="molecule type" value="Genomic_DNA"/>
</dbReference>